<comment type="caution">
    <text evidence="5">The sequence shown here is derived from an EMBL/GenBank/DDBJ whole genome shotgun (WGS) entry which is preliminary data.</text>
</comment>
<dbReference type="InterPro" id="IPR036291">
    <property type="entry name" value="NAD(P)-bd_dom_sf"/>
</dbReference>
<dbReference type="AlphaFoldDB" id="A0A1E5VEV7"/>
<comment type="similarity">
    <text evidence="1 4">Belongs to the short-chain dehydrogenases/reductases (SDR) family.</text>
</comment>
<dbReference type="Pfam" id="PF00106">
    <property type="entry name" value="adh_short"/>
    <property type="match status" value="1"/>
</dbReference>
<organism evidence="5 6">
    <name type="scientific">Dichanthelium oligosanthes</name>
    <dbReference type="NCBI Taxonomy" id="888268"/>
    <lineage>
        <taxon>Eukaryota</taxon>
        <taxon>Viridiplantae</taxon>
        <taxon>Streptophyta</taxon>
        <taxon>Embryophyta</taxon>
        <taxon>Tracheophyta</taxon>
        <taxon>Spermatophyta</taxon>
        <taxon>Magnoliopsida</taxon>
        <taxon>Liliopsida</taxon>
        <taxon>Poales</taxon>
        <taxon>Poaceae</taxon>
        <taxon>PACMAD clade</taxon>
        <taxon>Panicoideae</taxon>
        <taxon>Panicodae</taxon>
        <taxon>Paniceae</taxon>
        <taxon>Dichantheliinae</taxon>
        <taxon>Dichanthelium</taxon>
    </lineage>
</organism>
<evidence type="ECO:0000313" key="5">
    <source>
        <dbReference type="EMBL" id="OEL23617.1"/>
    </source>
</evidence>
<proteinExistence type="inferred from homology"/>
<protein>
    <submittedName>
        <fullName evidence="5">(+)-neomenthol dehydrogenase</fullName>
    </submittedName>
</protein>
<dbReference type="GO" id="GO:0016020">
    <property type="term" value="C:membrane"/>
    <property type="evidence" value="ECO:0007669"/>
    <property type="project" value="TreeGrafter"/>
</dbReference>
<dbReference type="Pfam" id="PF13561">
    <property type="entry name" value="adh_short_C2"/>
    <property type="match status" value="1"/>
</dbReference>
<dbReference type="PRINTS" id="PR00080">
    <property type="entry name" value="SDRFAMILY"/>
</dbReference>
<keyword evidence="3" id="KW-0560">Oxidoreductase</keyword>
<dbReference type="PANTHER" id="PTHR43490:SF78">
    <property type="entry name" value="OS04G0532100 PROTEIN"/>
    <property type="match status" value="1"/>
</dbReference>
<dbReference type="InterPro" id="IPR002347">
    <property type="entry name" value="SDR_fam"/>
</dbReference>
<accession>A0A1E5VEV7</accession>
<dbReference type="SUPFAM" id="SSF51735">
    <property type="entry name" value="NAD(P)-binding Rossmann-fold domains"/>
    <property type="match status" value="1"/>
</dbReference>
<dbReference type="FunFam" id="3.40.50.720:FF:000396">
    <property type="entry name" value="(+)-neomenthol dehydrogenase"/>
    <property type="match status" value="1"/>
</dbReference>
<evidence type="ECO:0000256" key="4">
    <source>
        <dbReference type="RuleBase" id="RU000363"/>
    </source>
</evidence>
<dbReference type="Gene3D" id="3.40.50.720">
    <property type="entry name" value="NAD(P)-binding Rossmann-like Domain"/>
    <property type="match status" value="1"/>
</dbReference>
<evidence type="ECO:0000313" key="6">
    <source>
        <dbReference type="Proteomes" id="UP000095767"/>
    </source>
</evidence>
<name>A0A1E5VEV7_9POAL</name>
<dbReference type="STRING" id="888268.A0A1E5VEV7"/>
<evidence type="ECO:0000256" key="2">
    <source>
        <dbReference type="ARBA" id="ARBA00022857"/>
    </source>
</evidence>
<reference evidence="5 6" key="1">
    <citation type="submission" date="2016-09" db="EMBL/GenBank/DDBJ databases">
        <title>The draft genome of Dichanthelium oligosanthes: A C3 panicoid grass species.</title>
        <authorList>
            <person name="Studer A.J."/>
            <person name="Schnable J.C."/>
            <person name="Brutnell T.P."/>
        </authorList>
    </citation>
    <scope>NUCLEOTIDE SEQUENCE [LARGE SCALE GENOMIC DNA]</scope>
    <source>
        <strain evidence="6">cv. Kellogg 1175</strain>
        <tissue evidence="5">Leaf</tissue>
    </source>
</reference>
<dbReference type="Proteomes" id="UP000095767">
    <property type="component" value="Unassembled WGS sequence"/>
</dbReference>
<sequence length="309" mass="33384">MEGGISSSPTTRIAVVTGGNKGIGFEVCRQLAGNGVTVVLTARDEARGAAAVEKLRELGLSDVLFHQLDIADAPSIARLADFLKNCFGRLDILVNNAAIAGVELIDDPSFGPKPTVEKFSGMDDHKRVEWMSKNCRQIYDAAKQGLQTNYYGTKQVTEALLPLLLSSSDGRIVNVTSGFGLLRFFRSEELKQELNDVVRLTEERLHELLAAFLKDFEAGALEVSGWPTEFSAYKVAKAAMNAHSRVLARRHPALRVNCVDPGYVRTDMTRNSGLLTPEEGGAKVVAVALLPEGGPTGAFFDGVEEASFV</sequence>
<gene>
    <name evidence="5" type="ORF">BAE44_0015364</name>
</gene>
<evidence type="ECO:0000256" key="3">
    <source>
        <dbReference type="ARBA" id="ARBA00023002"/>
    </source>
</evidence>
<dbReference type="EMBL" id="LWDX02042020">
    <property type="protein sequence ID" value="OEL23617.1"/>
    <property type="molecule type" value="Genomic_DNA"/>
</dbReference>
<dbReference type="PRINTS" id="PR00081">
    <property type="entry name" value="GDHRDH"/>
</dbReference>
<dbReference type="OrthoDB" id="1933717at2759"/>
<dbReference type="PANTHER" id="PTHR43490">
    <property type="entry name" value="(+)-NEOMENTHOL DEHYDROGENASE"/>
    <property type="match status" value="1"/>
</dbReference>
<evidence type="ECO:0000256" key="1">
    <source>
        <dbReference type="ARBA" id="ARBA00006484"/>
    </source>
</evidence>
<keyword evidence="6" id="KW-1185">Reference proteome</keyword>
<dbReference type="GO" id="GO:0016491">
    <property type="term" value="F:oxidoreductase activity"/>
    <property type="evidence" value="ECO:0007669"/>
    <property type="project" value="UniProtKB-KW"/>
</dbReference>
<keyword evidence="2" id="KW-0521">NADP</keyword>